<reference evidence="1 2" key="1">
    <citation type="submission" date="2016-03" db="EMBL/GenBank/DDBJ databases">
        <authorList>
            <person name="Zhang H."/>
            <person name="Liu R."/>
            <person name="Wang M."/>
            <person name="Wang H."/>
            <person name="Wang L."/>
            <person name="Song L."/>
        </authorList>
    </citation>
    <scope>NUCLEOTIDE SEQUENCE [LARGE SCALE GENOMIC DNA]</scope>
    <source>
        <strain evidence="1 2">DSM 16099</strain>
    </source>
</reference>
<organism evidence="1 2">
    <name type="scientific">Pseudoalteromonas tetraodonis</name>
    <dbReference type="NCBI Taxonomy" id="43659"/>
    <lineage>
        <taxon>Bacteria</taxon>
        <taxon>Pseudomonadati</taxon>
        <taxon>Pseudomonadota</taxon>
        <taxon>Gammaproteobacteria</taxon>
        <taxon>Alteromonadales</taxon>
        <taxon>Pseudoalteromonadaceae</taxon>
        <taxon>Pseudoalteromonas</taxon>
    </lineage>
</organism>
<name>A0ABD4EKI5_9GAMM</name>
<evidence type="ECO:0000313" key="1">
    <source>
        <dbReference type="EMBL" id="KYL32760.1"/>
    </source>
</evidence>
<evidence type="ECO:0008006" key="3">
    <source>
        <dbReference type="Google" id="ProtNLM"/>
    </source>
</evidence>
<dbReference type="Proteomes" id="UP000075763">
    <property type="component" value="Unassembled WGS sequence"/>
</dbReference>
<proteinExistence type="predicted"/>
<evidence type="ECO:0000313" key="2">
    <source>
        <dbReference type="Proteomes" id="UP000075763"/>
    </source>
</evidence>
<comment type="caution">
    <text evidence="1">The sequence shown here is derived from an EMBL/GenBank/DDBJ whole genome shotgun (WGS) entry which is preliminary data.</text>
</comment>
<dbReference type="EMBL" id="LVCN01000043">
    <property type="protein sequence ID" value="KYL32760.1"/>
    <property type="molecule type" value="Genomic_DNA"/>
</dbReference>
<dbReference type="AlphaFoldDB" id="A0ABD4EKI5"/>
<protein>
    <recommendedName>
        <fullName evidence="3">DUF4325 domain-containing protein</fullName>
    </recommendedName>
</protein>
<gene>
    <name evidence="1" type="ORF">A2I96_17235</name>
</gene>
<accession>A0ABD4EKI5</accession>
<sequence>MKTLKIRTQSFLSIKQFYKDVLTSEELKISLPAQCFDTNHIPLDKLVDKLNKVLTVNQVDTVFIPNEAFCSRHFLQIFTLLTDLKVKIKFEKKLNETEIKKIPLTLLRRLEI</sequence>